<keyword evidence="3" id="KW-1185">Reference proteome</keyword>
<evidence type="ECO:0000313" key="2">
    <source>
        <dbReference type="EMBL" id="KAF8723133.1"/>
    </source>
</evidence>
<reference evidence="2" key="1">
    <citation type="submission" date="2020-07" db="EMBL/GenBank/DDBJ databases">
        <title>Genome sequence and genetic diversity analysis of an under-domesticated orphan crop, white fonio (Digitaria exilis).</title>
        <authorList>
            <person name="Bennetzen J.L."/>
            <person name="Chen S."/>
            <person name="Ma X."/>
            <person name="Wang X."/>
            <person name="Yssel A.E.J."/>
            <person name="Chaluvadi S.R."/>
            <person name="Johnson M."/>
            <person name="Gangashetty P."/>
            <person name="Hamidou F."/>
            <person name="Sanogo M.D."/>
            <person name="Zwaenepoel A."/>
            <person name="Wallace J."/>
            <person name="Van De Peer Y."/>
            <person name="Van Deynze A."/>
        </authorList>
    </citation>
    <scope>NUCLEOTIDE SEQUENCE</scope>
    <source>
        <tissue evidence="2">Leaves</tissue>
    </source>
</reference>
<gene>
    <name evidence="2" type="ORF">HU200_022289</name>
</gene>
<name>A0A835EYS2_9POAL</name>
<comment type="caution">
    <text evidence="2">The sequence shown here is derived from an EMBL/GenBank/DDBJ whole genome shotgun (WGS) entry which is preliminary data.</text>
</comment>
<protein>
    <submittedName>
        <fullName evidence="2">Uncharacterized protein</fullName>
    </submittedName>
</protein>
<accession>A0A835EYS2</accession>
<feature type="region of interest" description="Disordered" evidence="1">
    <location>
        <begin position="1"/>
        <end position="24"/>
    </location>
</feature>
<proteinExistence type="predicted"/>
<dbReference type="Proteomes" id="UP000636709">
    <property type="component" value="Unassembled WGS sequence"/>
</dbReference>
<evidence type="ECO:0000313" key="3">
    <source>
        <dbReference type="Proteomes" id="UP000636709"/>
    </source>
</evidence>
<sequence>MAAAPRMRKLADSKGRNGKSSMEGVGTTEDKFTFWLAVHDRLWAADRRFRHGQQNSPLSIPTLAAQGGNLIDWWLQARQGHCKLVAKGIDSSRNDQVFNNNTTTPGDMMQMLLEDARTWTLAGAQHLATIGWPGTSGLGVAPATNGGS</sequence>
<dbReference type="AlphaFoldDB" id="A0A835EYS2"/>
<evidence type="ECO:0000256" key="1">
    <source>
        <dbReference type="SAM" id="MobiDB-lite"/>
    </source>
</evidence>
<dbReference type="EMBL" id="JACEFO010001669">
    <property type="protein sequence ID" value="KAF8723133.1"/>
    <property type="molecule type" value="Genomic_DNA"/>
</dbReference>
<organism evidence="2 3">
    <name type="scientific">Digitaria exilis</name>
    <dbReference type="NCBI Taxonomy" id="1010633"/>
    <lineage>
        <taxon>Eukaryota</taxon>
        <taxon>Viridiplantae</taxon>
        <taxon>Streptophyta</taxon>
        <taxon>Embryophyta</taxon>
        <taxon>Tracheophyta</taxon>
        <taxon>Spermatophyta</taxon>
        <taxon>Magnoliopsida</taxon>
        <taxon>Liliopsida</taxon>
        <taxon>Poales</taxon>
        <taxon>Poaceae</taxon>
        <taxon>PACMAD clade</taxon>
        <taxon>Panicoideae</taxon>
        <taxon>Panicodae</taxon>
        <taxon>Paniceae</taxon>
        <taxon>Anthephorinae</taxon>
        <taxon>Digitaria</taxon>
    </lineage>
</organism>